<dbReference type="EMBL" id="LACI01002197">
    <property type="protein sequence ID" value="KJU82713.1"/>
    <property type="molecule type" value="Genomic_DNA"/>
</dbReference>
<reference evidence="1 2" key="1">
    <citation type="submission" date="2015-02" db="EMBL/GenBank/DDBJ databases">
        <title>Single-cell genomics of uncultivated deep-branching MTB reveals a conserved set of magnetosome genes.</title>
        <authorList>
            <person name="Kolinko S."/>
            <person name="Richter M."/>
            <person name="Glockner F.O."/>
            <person name="Brachmann A."/>
            <person name="Schuler D."/>
        </authorList>
    </citation>
    <scope>NUCLEOTIDE SEQUENCE [LARGE SCALE GENOMIC DNA]</scope>
    <source>
        <strain evidence="1">TM-1</strain>
    </source>
</reference>
<proteinExistence type="predicted"/>
<evidence type="ECO:0000313" key="1">
    <source>
        <dbReference type="EMBL" id="KJU82713.1"/>
    </source>
</evidence>
<organism evidence="1 2">
    <name type="scientific">Candidatus Magnetobacterium bavaricum</name>
    <dbReference type="NCBI Taxonomy" id="29290"/>
    <lineage>
        <taxon>Bacteria</taxon>
        <taxon>Pseudomonadati</taxon>
        <taxon>Nitrospirota</taxon>
        <taxon>Thermodesulfovibrionia</taxon>
        <taxon>Thermodesulfovibrionales</taxon>
        <taxon>Candidatus Magnetobacteriaceae</taxon>
        <taxon>Candidatus Magnetobacterium</taxon>
    </lineage>
</organism>
<name>A0A0F3GPU6_9BACT</name>
<comment type="caution">
    <text evidence="1">The sequence shown here is derived from an EMBL/GenBank/DDBJ whole genome shotgun (WGS) entry which is preliminary data.</text>
</comment>
<gene>
    <name evidence="1" type="ORF">MBAV_005093</name>
</gene>
<dbReference type="AlphaFoldDB" id="A0A0F3GPU6"/>
<keyword evidence="2" id="KW-1185">Reference proteome</keyword>
<evidence type="ECO:0000313" key="2">
    <source>
        <dbReference type="Proteomes" id="UP000033423"/>
    </source>
</evidence>
<sequence>MPLPRPSTLTPMYSSSMRPWPWGMPSSSTSALVSSSTFSAKTRPYCLSVTAPSPS</sequence>
<dbReference type="Proteomes" id="UP000033423">
    <property type="component" value="Unassembled WGS sequence"/>
</dbReference>
<protein>
    <submittedName>
        <fullName evidence="1">Uncharacterized protein</fullName>
    </submittedName>
</protein>
<accession>A0A0F3GPU6</accession>